<proteinExistence type="predicted"/>
<gene>
    <name evidence="2" type="ORF">ACFSKL_22350</name>
</gene>
<feature type="chain" id="PRO_5046126239" evidence="1">
    <location>
        <begin position="20"/>
        <end position="281"/>
    </location>
</feature>
<protein>
    <submittedName>
        <fullName evidence="2">Uncharacterized protein</fullName>
    </submittedName>
</protein>
<name>A0ABW4VTB5_9BACT</name>
<comment type="caution">
    <text evidence="2">The sequence shown here is derived from an EMBL/GenBank/DDBJ whole genome shotgun (WGS) entry which is preliminary data.</text>
</comment>
<evidence type="ECO:0000313" key="2">
    <source>
        <dbReference type="EMBL" id="MFD2037552.1"/>
    </source>
</evidence>
<evidence type="ECO:0000313" key="3">
    <source>
        <dbReference type="Proteomes" id="UP001597361"/>
    </source>
</evidence>
<keyword evidence="1" id="KW-0732">Signal</keyword>
<evidence type="ECO:0000256" key="1">
    <source>
        <dbReference type="SAM" id="SignalP"/>
    </source>
</evidence>
<accession>A0ABW4VTB5</accession>
<dbReference type="EMBL" id="JBHUHR010000050">
    <property type="protein sequence ID" value="MFD2037552.1"/>
    <property type="molecule type" value="Genomic_DNA"/>
</dbReference>
<dbReference type="PROSITE" id="PS51257">
    <property type="entry name" value="PROKAR_LIPOPROTEIN"/>
    <property type="match status" value="1"/>
</dbReference>
<organism evidence="2 3">
    <name type="scientific">Belliella marina</name>
    <dbReference type="NCBI Taxonomy" id="1644146"/>
    <lineage>
        <taxon>Bacteria</taxon>
        <taxon>Pseudomonadati</taxon>
        <taxon>Bacteroidota</taxon>
        <taxon>Cytophagia</taxon>
        <taxon>Cytophagales</taxon>
        <taxon>Cyclobacteriaceae</taxon>
        <taxon>Belliella</taxon>
    </lineage>
</organism>
<sequence length="281" mass="31239">MKNYLKSILFLIVFSAAFSSCITSDQPLLKSELEEYLSIQSSGCPNDVICEAPIPGGGNGYSGYGGCLSGGGNIDNLGDLVSVSFNFNQNSNGAIVVNVQVNRLQNIYGGSTIKILEQGGQHLPDGKIRIFVTVEHIVRGVHNGDDGHDQSTQIFYFQEHYDPCTKKFVGRESNENPSCYNGVVDVIDDNLIFVQLRYNYNGHQMIRVLDVFHQASDLDMGVEYNLLNYSTSYNAVNNRISISVTFEQKQRYITLPDLEVTWASFVNVYNKTYDACSGEFI</sequence>
<dbReference type="Proteomes" id="UP001597361">
    <property type="component" value="Unassembled WGS sequence"/>
</dbReference>
<feature type="signal peptide" evidence="1">
    <location>
        <begin position="1"/>
        <end position="19"/>
    </location>
</feature>
<dbReference type="RefSeq" id="WP_376889526.1">
    <property type="nucleotide sequence ID" value="NZ_JBHUHR010000050.1"/>
</dbReference>
<keyword evidence="3" id="KW-1185">Reference proteome</keyword>
<reference evidence="3" key="1">
    <citation type="journal article" date="2019" name="Int. J. Syst. Evol. Microbiol.">
        <title>The Global Catalogue of Microorganisms (GCM) 10K type strain sequencing project: providing services to taxonomists for standard genome sequencing and annotation.</title>
        <authorList>
            <consortium name="The Broad Institute Genomics Platform"/>
            <consortium name="The Broad Institute Genome Sequencing Center for Infectious Disease"/>
            <person name="Wu L."/>
            <person name="Ma J."/>
        </authorList>
    </citation>
    <scope>NUCLEOTIDE SEQUENCE [LARGE SCALE GENOMIC DNA]</scope>
    <source>
        <strain evidence="3">CGMCC 1.15180</strain>
    </source>
</reference>